<dbReference type="SUPFAM" id="SSF55073">
    <property type="entry name" value="Nucleotide cyclase"/>
    <property type="match status" value="1"/>
</dbReference>
<dbReference type="GO" id="GO:0043709">
    <property type="term" value="P:cell adhesion involved in single-species biofilm formation"/>
    <property type="evidence" value="ECO:0007669"/>
    <property type="project" value="TreeGrafter"/>
</dbReference>
<dbReference type="AlphaFoldDB" id="A9C0B6"/>
<dbReference type="Gene3D" id="3.30.70.270">
    <property type="match status" value="1"/>
</dbReference>
<gene>
    <name evidence="4" type="ordered locus">Daci_4051</name>
</gene>
<dbReference type="InterPro" id="IPR043128">
    <property type="entry name" value="Rev_trsase/Diguanyl_cyclase"/>
</dbReference>
<dbReference type="PANTHER" id="PTHR45138:SF9">
    <property type="entry name" value="DIGUANYLATE CYCLASE DGCM-RELATED"/>
    <property type="match status" value="1"/>
</dbReference>
<keyword evidence="5" id="KW-1185">Reference proteome</keyword>
<dbReference type="GO" id="GO:0052621">
    <property type="term" value="F:diguanylate cyclase activity"/>
    <property type="evidence" value="ECO:0007669"/>
    <property type="project" value="UniProtKB-EC"/>
</dbReference>
<dbReference type="EC" id="2.7.7.65" evidence="1"/>
<sequence>MSAAEPVAPSSNTRPRMQPLLQNLVEMTAHRDHLRLEISVLSTLFKLNGVVQVRALELFAMPDGRHCVRARTWSQGDQVMSTDAEALYDPQSVELASMPALQQALQQRALIASAVQPDGQHVLWLPLWRQETAYHCLEITQSTAFSPSRLDVIQGIFGVYHNYQSLLDYSERDALTGLLNRKTFDEQFLRLSLQEAPMAMPGVATEDVPGQWLAAIDIDHFKRINDRFGHLYGDEVLILVANILRSCFDAKDRVFRFGGEEFVVLLRSVSLVNARKALERLRHDVESYEFPQVGRITVSTGFAAMGTGAPVEVLGHADQALYHAKEHGRNQTWYYGDLITQGLLAPQVNSNDIELF</sequence>
<proteinExistence type="predicted"/>
<dbReference type="PROSITE" id="PS50887">
    <property type="entry name" value="GGDEF"/>
    <property type="match status" value="1"/>
</dbReference>
<reference evidence="5" key="2">
    <citation type="submission" date="2007-11" db="EMBL/GenBank/DDBJ databases">
        <title>Complete sequence of Delftia acidovorans DSM 14801 / SPH-1.</title>
        <authorList>
            <person name="Copeland A."/>
            <person name="Lucas S."/>
            <person name="Lapidus A."/>
            <person name="Barry K."/>
            <person name="Glavina del Rio T."/>
            <person name="Dalin E."/>
            <person name="Tice H."/>
            <person name="Pitluck S."/>
            <person name="Lowry S."/>
            <person name="Clum A."/>
            <person name="Schmutz J."/>
            <person name="Larimer F."/>
            <person name="Land M."/>
            <person name="Hauser L."/>
            <person name="Kyrpides N."/>
            <person name="Kim E."/>
            <person name="Schleheck D."/>
            <person name="Richardson P."/>
        </authorList>
    </citation>
    <scope>NUCLEOTIDE SEQUENCE [LARGE SCALE GENOMIC DNA]</scope>
    <source>
        <strain evidence="5">DSM 14801 / SPH-1</strain>
    </source>
</reference>
<dbReference type="eggNOG" id="COG2199">
    <property type="taxonomic scope" value="Bacteria"/>
</dbReference>
<dbReference type="GO" id="GO:1902201">
    <property type="term" value="P:negative regulation of bacterial-type flagellum-dependent cell motility"/>
    <property type="evidence" value="ECO:0007669"/>
    <property type="project" value="TreeGrafter"/>
</dbReference>
<evidence type="ECO:0000313" key="4">
    <source>
        <dbReference type="EMBL" id="ABX36682.1"/>
    </source>
</evidence>
<dbReference type="PANTHER" id="PTHR45138">
    <property type="entry name" value="REGULATORY COMPONENTS OF SENSORY TRANSDUCTION SYSTEM"/>
    <property type="match status" value="1"/>
</dbReference>
<organism evidence="4 5">
    <name type="scientific">Delftia acidovorans (strain DSM 14801 / SPH-1)</name>
    <dbReference type="NCBI Taxonomy" id="398578"/>
    <lineage>
        <taxon>Bacteria</taxon>
        <taxon>Pseudomonadati</taxon>
        <taxon>Pseudomonadota</taxon>
        <taxon>Betaproteobacteria</taxon>
        <taxon>Burkholderiales</taxon>
        <taxon>Comamonadaceae</taxon>
        <taxon>Delftia</taxon>
    </lineage>
</organism>
<dbReference type="STRING" id="398578.Daci_4051"/>
<dbReference type="GO" id="GO:0005886">
    <property type="term" value="C:plasma membrane"/>
    <property type="evidence" value="ECO:0007669"/>
    <property type="project" value="TreeGrafter"/>
</dbReference>
<evidence type="ECO:0000259" key="3">
    <source>
        <dbReference type="PROSITE" id="PS50887"/>
    </source>
</evidence>
<dbReference type="InterPro" id="IPR000160">
    <property type="entry name" value="GGDEF_dom"/>
</dbReference>
<dbReference type="EMBL" id="CP000884">
    <property type="protein sequence ID" value="ABX36682.1"/>
    <property type="molecule type" value="Genomic_DNA"/>
</dbReference>
<dbReference type="CDD" id="cd01949">
    <property type="entry name" value="GGDEF"/>
    <property type="match status" value="1"/>
</dbReference>
<accession>A9C0B6</accession>
<comment type="catalytic activity">
    <reaction evidence="2">
        <text>2 GTP = 3',3'-c-di-GMP + 2 diphosphate</text>
        <dbReference type="Rhea" id="RHEA:24898"/>
        <dbReference type="ChEBI" id="CHEBI:33019"/>
        <dbReference type="ChEBI" id="CHEBI:37565"/>
        <dbReference type="ChEBI" id="CHEBI:58805"/>
        <dbReference type="EC" id="2.7.7.65"/>
    </reaction>
</comment>
<evidence type="ECO:0000313" key="5">
    <source>
        <dbReference type="Proteomes" id="UP000000784"/>
    </source>
</evidence>
<feature type="domain" description="GGDEF" evidence="3">
    <location>
        <begin position="209"/>
        <end position="337"/>
    </location>
</feature>
<dbReference type="Pfam" id="PF00990">
    <property type="entry name" value="GGDEF"/>
    <property type="match status" value="1"/>
</dbReference>
<name>A9C0B6_DELAS</name>
<dbReference type="HOGENOM" id="CLU_000445_11_3_4"/>
<dbReference type="NCBIfam" id="TIGR00254">
    <property type="entry name" value="GGDEF"/>
    <property type="match status" value="1"/>
</dbReference>
<dbReference type="KEGG" id="dac:Daci_4051"/>
<evidence type="ECO:0000256" key="2">
    <source>
        <dbReference type="ARBA" id="ARBA00034247"/>
    </source>
</evidence>
<dbReference type="SMART" id="SM00267">
    <property type="entry name" value="GGDEF"/>
    <property type="match status" value="1"/>
</dbReference>
<dbReference type="InterPro" id="IPR050469">
    <property type="entry name" value="Diguanylate_Cyclase"/>
</dbReference>
<dbReference type="InterPro" id="IPR029787">
    <property type="entry name" value="Nucleotide_cyclase"/>
</dbReference>
<evidence type="ECO:0000256" key="1">
    <source>
        <dbReference type="ARBA" id="ARBA00012528"/>
    </source>
</evidence>
<reference evidence="4 5" key="1">
    <citation type="journal article" date="2004" name="Appl. Environ. Microbiol.">
        <title>Mineralization of individual congeners of linear alkylbenzenesulfonate by defined pairs of heterotrophic bacteria.</title>
        <authorList>
            <person name="Schleheck D."/>
            <person name="Knepper T.P."/>
            <person name="Fischer K."/>
            <person name="Cook A.M."/>
        </authorList>
    </citation>
    <scope>NUCLEOTIDE SEQUENCE [LARGE SCALE GENOMIC DNA]</scope>
    <source>
        <strain evidence="5">DSM 14801 / SPH-1</strain>
    </source>
</reference>
<dbReference type="FunFam" id="3.30.70.270:FF:000001">
    <property type="entry name" value="Diguanylate cyclase domain protein"/>
    <property type="match status" value="1"/>
</dbReference>
<protein>
    <recommendedName>
        <fullName evidence="1">diguanylate cyclase</fullName>
        <ecNumber evidence="1">2.7.7.65</ecNumber>
    </recommendedName>
</protein>
<dbReference type="Proteomes" id="UP000000784">
    <property type="component" value="Chromosome"/>
</dbReference>